<sequence>MGKIQWNPLVKLIFAMLIITPLLTGCWDRLEIEDRAVVLGISIDEAVSKSNGDEVAQVRTPPLQTGLIRVAIQIALPGRIALGPSESGGGGKGSSQDTLWIIDVVGYSIDDAIMNLQQQISSPLFFGHLRVIVVSEKVAKKGIENVNDYFHRNSEVRRMAWLMISKGKAMELMKAAPKLERVPTLYLISTLDESIKMGKFPMDYIGIFWSNSAKKGQEGFLPYVDMKKEQNVEVMGMAYFRGYRMVGKTKPLQIGAYMGIKGLNPAGYRVFVDLGGPSKTVMTATTHRDSKMAVQIINGHPHFSIRIASEINLEEKISEAVNINVRVLKQIQQSQKVQATKLYEALIKKTQESGSDIFGFGEFVRAKKPRYWNTQIKTKERWQEMYKEVTFDFYVKVSVRRVGMKSK</sequence>
<comment type="subcellular location">
    <subcellularLocation>
        <location evidence="1">Membrane</location>
        <topology evidence="1">Lipid-anchor</topology>
    </subcellularLocation>
</comment>
<keyword evidence="5" id="KW-0472">Membrane</keyword>
<dbReference type="NCBIfam" id="TIGR02887">
    <property type="entry name" value="spore_ger_x_C"/>
    <property type="match status" value="1"/>
</dbReference>
<evidence type="ECO:0000256" key="2">
    <source>
        <dbReference type="ARBA" id="ARBA00007886"/>
    </source>
</evidence>
<proteinExistence type="inferred from homology"/>
<name>A0ABW0W744_9BACL</name>
<keyword evidence="3" id="KW-0309">Germination</keyword>
<dbReference type="Pfam" id="PF05504">
    <property type="entry name" value="Spore_GerAC"/>
    <property type="match status" value="1"/>
</dbReference>
<dbReference type="PANTHER" id="PTHR35789:SF1">
    <property type="entry name" value="SPORE GERMINATION PROTEIN B3"/>
    <property type="match status" value="1"/>
</dbReference>
<reference evidence="11" key="1">
    <citation type="journal article" date="2019" name="Int. J. Syst. Evol. Microbiol.">
        <title>The Global Catalogue of Microorganisms (GCM) 10K type strain sequencing project: providing services to taxonomists for standard genome sequencing and annotation.</title>
        <authorList>
            <consortium name="The Broad Institute Genomics Platform"/>
            <consortium name="The Broad Institute Genome Sequencing Center for Infectious Disease"/>
            <person name="Wu L."/>
            <person name="Ma J."/>
        </authorList>
    </citation>
    <scope>NUCLEOTIDE SEQUENCE [LARGE SCALE GENOMIC DNA]</scope>
    <source>
        <strain evidence="11">CGMCC 1.3240</strain>
    </source>
</reference>
<evidence type="ECO:0000256" key="1">
    <source>
        <dbReference type="ARBA" id="ARBA00004635"/>
    </source>
</evidence>
<dbReference type="EMBL" id="JBHSOW010000127">
    <property type="protein sequence ID" value="MFC5653513.1"/>
    <property type="molecule type" value="Genomic_DNA"/>
</dbReference>
<dbReference type="PROSITE" id="PS51257">
    <property type="entry name" value="PROKAR_LIPOPROTEIN"/>
    <property type="match status" value="1"/>
</dbReference>
<keyword evidence="6" id="KW-0564">Palmitate</keyword>
<evidence type="ECO:0000259" key="8">
    <source>
        <dbReference type="Pfam" id="PF05504"/>
    </source>
</evidence>
<evidence type="ECO:0000256" key="5">
    <source>
        <dbReference type="ARBA" id="ARBA00023136"/>
    </source>
</evidence>
<protein>
    <submittedName>
        <fullName evidence="10">Ger(X)C family spore germination protein</fullName>
    </submittedName>
</protein>
<dbReference type="InterPro" id="IPR057336">
    <property type="entry name" value="GerAC_N"/>
</dbReference>
<gene>
    <name evidence="10" type="ORF">ACFPYJ_31220</name>
</gene>
<evidence type="ECO:0000256" key="7">
    <source>
        <dbReference type="ARBA" id="ARBA00023288"/>
    </source>
</evidence>
<organism evidence="10 11">
    <name type="scientific">Paenibacillus solisilvae</name>
    <dbReference type="NCBI Taxonomy" id="2486751"/>
    <lineage>
        <taxon>Bacteria</taxon>
        <taxon>Bacillati</taxon>
        <taxon>Bacillota</taxon>
        <taxon>Bacilli</taxon>
        <taxon>Bacillales</taxon>
        <taxon>Paenibacillaceae</taxon>
        <taxon>Paenibacillus</taxon>
    </lineage>
</organism>
<comment type="caution">
    <text evidence="10">The sequence shown here is derived from an EMBL/GenBank/DDBJ whole genome shotgun (WGS) entry which is preliminary data.</text>
</comment>
<dbReference type="InterPro" id="IPR008844">
    <property type="entry name" value="Spore_GerAC-like"/>
</dbReference>
<comment type="similarity">
    <text evidence="2">Belongs to the GerABKC lipoprotein family.</text>
</comment>
<dbReference type="InterPro" id="IPR038501">
    <property type="entry name" value="Spore_GerAC_C_sf"/>
</dbReference>
<evidence type="ECO:0000259" key="9">
    <source>
        <dbReference type="Pfam" id="PF25198"/>
    </source>
</evidence>
<feature type="domain" description="Spore germination protein N-terminal" evidence="9">
    <location>
        <begin position="28"/>
        <end position="225"/>
    </location>
</feature>
<dbReference type="RefSeq" id="WP_379192166.1">
    <property type="nucleotide sequence ID" value="NZ_JBHSOW010000127.1"/>
</dbReference>
<dbReference type="Proteomes" id="UP001596047">
    <property type="component" value="Unassembled WGS sequence"/>
</dbReference>
<dbReference type="InterPro" id="IPR046953">
    <property type="entry name" value="Spore_GerAC-like_C"/>
</dbReference>
<feature type="domain" description="Spore germination GerAC-like C-terminal" evidence="8">
    <location>
        <begin position="235"/>
        <end position="403"/>
    </location>
</feature>
<evidence type="ECO:0000256" key="4">
    <source>
        <dbReference type="ARBA" id="ARBA00022729"/>
    </source>
</evidence>
<dbReference type="Gene3D" id="3.30.300.210">
    <property type="entry name" value="Nutrient germinant receptor protein C, domain 3"/>
    <property type="match status" value="1"/>
</dbReference>
<evidence type="ECO:0000313" key="11">
    <source>
        <dbReference type="Proteomes" id="UP001596047"/>
    </source>
</evidence>
<dbReference type="PANTHER" id="PTHR35789">
    <property type="entry name" value="SPORE GERMINATION PROTEIN B3"/>
    <property type="match status" value="1"/>
</dbReference>
<accession>A0ABW0W744</accession>
<dbReference type="Pfam" id="PF25198">
    <property type="entry name" value="Spore_GerAC_N"/>
    <property type="match status" value="1"/>
</dbReference>
<evidence type="ECO:0000256" key="3">
    <source>
        <dbReference type="ARBA" id="ARBA00022544"/>
    </source>
</evidence>
<keyword evidence="11" id="KW-1185">Reference proteome</keyword>
<evidence type="ECO:0000313" key="10">
    <source>
        <dbReference type="EMBL" id="MFC5653513.1"/>
    </source>
</evidence>
<keyword evidence="7" id="KW-0449">Lipoprotein</keyword>
<keyword evidence="4" id="KW-0732">Signal</keyword>
<evidence type="ECO:0000256" key="6">
    <source>
        <dbReference type="ARBA" id="ARBA00023139"/>
    </source>
</evidence>